<organism evidence="1 2">
    <name type="scientific">Chaetomium strumarium</name>
    <dbReference type="NCBI Taxonomy" id="1170767"/>
    <lineage>
        <taxon>Eukaryota</taxon>
        <taxon>Fungi</taxon>
        <taxon>Dikarya</taxon>
        <taxon>Ascomycota</taxon>
        <taxon>Pezizomycotina</taxon>
        <taxon>Sordariomycetes</taxon>
        <taxon>Sordariomycetidae</taxon>
        <taxon>Sordariales</taxon>
        <taxon>Chaetomiaceae</taxon>
        <taxon>Chaetomium</taxon>
    </lineage>
</organism>
<evidence type="ECO:0000313" key="2">
    <source>
        <dbReference type="Proteomes" id="UP001273166"/>
    </source>
</evidence>
<dbReference type="GeneID" id="87881214"/>
<dbReference type="AlphaFoldDB" id="A0AAJ0GSC4"/>
<comment type="caution">
    <text evidence="1">The sequence shown here is derived from an EMBL/GenBank/DDBJ whole genome shotgun (WGS) entry which is preliminary data.</text>
</comment>
<accession>A0AAJ0GSC4</accession>
<dbReference type="Proteomes" id="UP001273166">
    <property type="component" value="Unassembled WGS sequence"/>
</dbReference>
<gene>
    <name evidence="1" type="ORF">B0T15DRAFT_186659</name>
</gene>
<protein>
    <submittedName>
        <fullName evidence="1">Uncharacterized protein</fullName>
    </submittedName>
</protein>
<evidence type="ECO:0000313" key="1">
    <source>
        <dbReference type="EMBL" id="KAK3304995.1"/>
    </source>
</evidence>
<sequence>MSVISSTCRHSLSGRSRSALLVCFYPVQHATKPAIRRTKCTASSAFHRTLGFLQKSRSVTTGLSATSTCVRLSGSGKKIKHLISLAEHTPSDCYTRNSGLTCLLGPLNSRCRAVISPLSIACSLSAPKAGKRRLARSNLLGTPLPPAASSTSTHKTITVTGFQVDEIGCIEDRIKDIVPDYTSEAMTRICKRICWDQPDQEFESELEHFWRAYLGPEPAQASSWAVAEVDAMPRRLLDLKCFKTAQHKLIGMTDAAVGVGDVVCGLFGLRVPVILRKNSDTTGPNTADVRSPQERRLFRSSKWDRWPPTCTAPALRPRVRR</sequence>
<reference evidence="1" key="2">
    <citation type="submission" date="2023-06" db="EMBL/GenBank/DDBJ databases">
        <authorList>
            <consortium name="Lawrence Berkeley National Laboratory"/>
            <person name="Mondo S.J."/>
            <person name="Hensen N."/>
            <person name="Bonometti L."/>
            <person name="Westerberg I."/>
            <person name="Brannstrom I.O."/>
            <person name="Guillou S."/>
            <person name="Cros-Aarteil S."/>
            <person name="Calhoun S."/>
            <person name="Haridas S."/>
            <person name="Kuo A."/>
            <person name="Pangilinan J."/>
            <person name="Riley R."/>
            <person name="Labutti K."/>
            <person name="Andreopoulos B."/>
            <person name="Lipzen A."/>
            <person name="Chen C."/>
            <person name="Yanf M."/>
            <person name="Daum C."/>
            <person name="Ng V."/>
            <person name="Clum A."/>
            <person name="Steindorff A."/>
            <person name="Ohm R."/>
            <person name="Martin F."/>
            <person name="Silar P."/>
            <person name="Natvig D."/>
            <person name="Lalanne C."/>
            <person name="Gautier V."/>
            <person name="Ament-Velasquez S.L."/>
            <person name="Kruys A."/>
            <person name="Hutchinson M.I."/>
            <person name="Powell A.J."/>
            <person name="Barry K."/>
            <person name="Miller A.N."/>
            <person name="Grigoriev I.V."/>
            <person name="Debuchy R."/>
            <person name="Gladieux P."/>
            <person name="Thoren M.H."/>
            <person name="Johannesson H."/>
        </authorList>
    </citation>
    <scope>NUCLEOTIDE SEQUENCE</scope>
    <source>
        <strain evidence="1">CBS 333.67</strain>
    </source>
</reference>
<proteinExistence type="predicted"/>
<reference evidence="1" key="1">
    <citation type="journal article" date="2023" name="Mol. Phylogenet. Evol.">
        <title>Genome-scale phylogeny and comparative genomics of the fungal order Sordariales.</title>
        <authorList>
            <person name="Hensen N."/>
            <person name="Bonometti L."/>
            <person name="Westerberg I."/>
            <person name="Brannstrom I.O."/>
            <person name="Guillou S."/>
            <person name="Cros-Aarteil S."/>
            <person name="Calhoun S."/>
            <person name="Haridas S."/>
            <person name="Kuo A."/>
            <person name="Mondo S."/>
            <person name="Pangilinan J."/>
            <person name="Riley R."/>
            <person name="LaButti K."/>
            <person name="Andreopoulos B."/>
            <person name="Lipzen A."/>
            <person name="Chen C."/>
            <person name="Yan M."/>
            <person name="Daum C."/>
            <person name="Ng V."/>
            <person name="Clum A."/>
            <person name="Steindorff A."/>
            <person name="Ohm R.A."/>
            <person name="Martin F."/>
            <person name="Silar P."/>
            <person name="Natvig D.O."/>
            <person name="Lalanne C."/>
            <person name="Gautier V."/>
            <person name="Ament-Velasquez S.L."/>
            <person name="Kruys A."/>
            <person name="Hutchinson M.I."/>
            <person name="Powell A.J."/>
            <person name="Barry K."/>
            <person name="Miller A.N."/>
            <person name="Grigoriev I.V."/>
            <person name="Debuchy R."/>
            <person name="Gladieux P."/>
            <person name="Hiltunen Thoren M."/>
            <person name="Johannesson H."/>
        </authorList>
    </citation>
    <scope>NUCLEOTIDE SEQUENCE</scope>
    <source>
        <strain evidence="1">CBS 333.67</strain>
    </source>
</reference>
<dbReference type="EMBL" id="JAUDZG010000004">
    <property type="protein sequence ID" value="KAK3304995.1"/>
    <property type="molecule type" value="Genomic_DNA"/>
</dbReference>
<keyword evidence="2" id="KW-1185">Reference proteome</keyword>
<name>A0AAJ0GSC4_9PEZI</name>
<dbReference type="RefSeq" id="XP_062720775.1">
    <property type="nucleotide sequence ID" value="XM_062862385.1"/>
</dbReference>